<keyword evidence="3 9" id="KW-0812">Transmembrane</keyword>
<keyword evidence="11" id="KW-1185">Reference proteome</keyword>
<gene>
    <name evidence="10" type="ORF">HHK36_021964</name>
</gene>
<evidence type="ECO:0000313" key="11">
    <source>
        <dbReference type="Proteomes" id="UP000655225"/>
    </source>
</evidence>
<keyword evidence="7" id="KW-0568">Pathogenesis-related protein</keyword>
<feature type="region of interest" description="Disordered" evidence="8">
    <location>
        <begin position="114"/>
        <end position="160"/>
    </location>
</feature>
<dbReference type="InterPro" id="IPR004326">
    <property type="entry name" value="Mlo"/>
</dbReference>
<comment type="similarity">
    <text evidence="2">Belongs to the MLO family.</text>
</comment>
<evidence type="ECO:0000256" key="1">
    <source>
        <dbReference type="ARBA" id="ARBA00004141"/>
    </source>
</evidence>
<evidence type="ECO:0000313" key="10">
    <source>
        <dbReference type="EMBL" id="KAF8391730.1"/>
    </source>
</evidence>
<keyword evidence="4" id="KW-0611">Plant defense</keyword>
<dbReference type="PANTHER" id="PTHR31942:SF52">
    <property type="entry name" value="MLO-LIKE PROTEIN 1"/>
    <property type="match status" value="1"/>
</dbReference>
<proteinExistence type="inferred from homology"/>
<evidence type="ECO:0000256" key="7">
    <source>
        <dbReference type="ARBA" id="ARBA00023265"/>
    </source>
</evidence>
<feature type="compositionally biased region" description="Low complexity" evidence="8">
    <location>
        <begin position="114"/>
        <end position="126"/>
    </location>
</feature>
<evidence type="ECO:0000256" key="2">
    <source>
        <dbReference type="ARBA" id="ARBA00006574"/>
    </source>
</evidence>
<reference evidence="10 11" key="1">
    <citation type="submission" date="2020-04" db="EMBL/GenBank/DDBJ databases">
        <title>Plant Genome Project.</title>
        <authorList>
            <person name="Zhang R.-G."/>
        </authorList>
    </citation>
    <scope>NUCLEOTIDE SEQUENCE [LARGE SCALE GENOMIC DNA]</scope>
    <source>
        <strain evidence="10">YNK0</strain>
        <tissue evidence="10">Leaf</tissue>
    </source>
</reference>
<dbReference type="AlphaFoldDB" id="A0A834YP62"/>
<protein>
    <submittedName>
        <fullName evidence="10">Uncharacterized protein</fullName>
    </submittedName>
</protein>
<sequence>MAGGKSTKGAAETTKQRIKQLLLLAVGTKLEHVIDQLAHVVAEKHIAIEGDLVVQPSDDHFWVIIQVLCSYSTLPLYAIVTQMGTCYKKAIFEEHVQEGLVGWAQNARKKGLSAAAKGSSKDGSSSTPEIQLGKLGKKNSVMEEGNVGGIEPSLNSDRPK</sequence>
<evidence type="ECO:0000256" key="6">
    <source>
        <dbReference type="ARBA" id="ARBA00023136"/>
    </source>
</evidence>
<dbReference type="GO" id="GO:0016020">
    <property type="term" value="C:membrane"/>
    <property type="evidence" value="ECO:0007669"/>
    <property type="project" value="UniProtKB-SubCell"/>
</dbReference>
<organism evidence="10 11">
    <name type="scientific">Tetracentron sinense</name>
    <name type="common">Spur-leaf</name>
    <dbReference type="NCBI Taxonomy" id="13715"/>
    <lineage>
        <taxon>Eukaryota</taxon>
        <taxon>Viridiplantae</taxon>
        <taxon>Streptophyta</taxon>
        <taxon>Embryophyta</taxon>
        <taxon>Tracheophyta</taxon>
        <taxon>Spermatophyta</taxon>
        <taxon>Magnoliopsida</taxon>
        <taxon>Trochodendrales</taxon>
        <taxon>Trochodendraceae</taxon>
        <taxon>Tetracentron</taxon>
    </lineage>
</organism>
<keyword evidence="5 9" id="KW-1133">Transmembrane helix</keyword>
<comment type="subcellular location">
    <subcellularLocation>
        <location evidence="1">Membrane</location>
        <topology evidence="1">Multi-pass membrane protein</topology>
    </subcellularLocation>
</comment>
<dbReference type="OrthoDB" id="1388414at2759"/>
<dbReference type="Proteomes" id="UP000655225">
    <property type="component" value="Unassembled WGS sequence"/>
</dbReference>
<keyword evidence="6 9" id="KW-0472">Membrane</keyword>
<evidence type="ECO:0000256" key="3">
    <source>
        <dbReference type="ARBA" id="ARBA00022692"/>
    </source>
</evidence>
<feature type="transmembrane region" description="Helical" evidence="9">
    <location>
        <begin position="61"/>
        <end position="80"/>
    </location>
</feature>
<evidence type="ECO:0000256" key="4">
    <source>
        <dbReference type="ARBA" id="ARBA00022821"/>
    </source>
</evidence>
<dbReference type="Pfam" id="PF03094">
    <property type="entry name" value="Mlo"/>
    <property type="match status" value="2"/>
</dbReference>
<evidence type="ECO:0000256" key="5">
    <source>
        <dbReference type="ARBA" id="ARBA00022989"/>
    </source>
</evidence>
<evidence type="ECO:0000256" key="8">
    <source>
        <dbReference type="SAM" id="MobiDB-lite"/>
    </source>
</evidence>
<dbReference type="EMBL" id="JABCRI010000016">
    <property type="protein sequence ID" value="KAF8391730.1"/>
    <property type="molecule type" value="Genomic_DNA"/>
</dbReference>
<name>A0A834YP62_TETSI</name>
<accession>A0A834YP62</accession>
<dbReference type="GO" id="GO:0006952">
    <property type="term" value="P:defense response"/>
    <property type="evidence" value="ECO:0007669"/>
    <property type="project" value="UniProtKB-KW"/>
</dbReference>
<evidence type="ECO:0000256" key="9">
    <source>
        <dbReference type="SAM" id="Phobius"/>
    </source>
</evidence>
<dbReference type="PANTHER" id="PTHR31942">
    <property type="entry name" value="MLO-LIKE PROTEIN 1"/>
    <property type="match status" value="1"/>
</dbReference>
<comment type="caution">
    <text evidence="10">The sequence shown here is derived from an EMBL/GenBank/DDBJ whole genome shotgun (WGS) entry which is preliminary data.</text>
</comment>